<dbReference type="InterPro" id="IPR002299">
    <property type="entry name" value="Porin_Neis"/>
</dbReference>
<keyword evidence="8" id="KW-0626">Porin</keyword>
<dbReference type="Pfam" id="PF13609">
    <property type="entry name" value="Porin_4"/>
    <property type="match status" value="1"/>
</dbReference>
<dbReference type="PRINTS" id="PR00182">
    <property type="entry name" value="ECOLNEIPORIN"/>
</dbReference>
<gene>
    <name evidence="13" type="ORF">GNZ13_04230</name>
</gene>
<evidence type="ECO:0000313" key="14">
    <source>
        <dbReference type="Proteomes" id="UP000655523"/>
    </source>
</evidence>
<dbReference type="InterPro" id="IPR033900">
    <property type="entry name" value="Gram_neg_porin_domain"/>
</dbReference>
<dbReference type="InterPro" id="IPR023614">
    <property type="entry name" value="Porin_dom_sf"/>
</dbReference>
<evidence type="ECO:0000256" key="9">
    <source>
        <dbReference type="ARBA" id="ARBA00023136"/>
    </source>
</evidence>
<evidence type="ECO:0000256" key="2">
    <source>
        <dbReference type="ARBA" id="ARBA00011233"/>
    </source>
</evidence>
<dbReference type="CDD" id="cd00342">
    <property type="entry name" value="gram_neg_porins"/>
    <property type="match status" value="1"/>
</dbReference>
<dbReference type="AlphaFoldDB" id="A0A972NI83"/>
<evidence type="ECO:0000259" key="12">
    <source>
        <dbReference type="Pfam" id="PF13609"/>
    </source>
</evidence>
<organism evidence="13 14">
    <name type="scientific">Paraburkholderia elongata</name>
    <dbReference type="NCBI Taxonomy" id="2675747"/>
    <lineage>
        <taxon>Bacteria</taxon>
        <taxon>Pseudomonadati</taxon>
        <taxon>Pseudomonadota</taxon>
        <taxon>Betaproteobacteria</taxon>
        <taxon>Burkholderiales</taxon>
        <taxon>Burkholderiaceae</taxon>
        <taxon>Paraburkholderia</taxon>
    </lineage>
</organism>
<dbReference type="InterPro" id="IPR050298">
    <property type="entry name" value="Gram-neg_bact_OMP"/>
</dbReference>
<feature type="chain" id="PRO_5037547572" evidence="11">
    <location>
        <begin position="24"/>
        <end position="357"/>
    </location>
</feature>
<evidence type="ECO:0000256" key="1">
    <source>
        <dbReference type="ARBA" id="ARBA00004571"/>
    </source>
</evidence>
<keyword evidence="6 11" id="KW-0732">Signal</keyword>
<dbReference type="SUPFAM" id="SSF56935">
    <property type="entry name" value="Porins"/>
    <property type="match status" value="1"/>
</dbReference>
<evidence type="ECO:0000256" key="5">
    <source>
        <dbReference type="ARBA" id="ARBA00022692"/>
    </source>
</evidence>
<comment type="subunit">
    <text evidence="2">Homotrimer.</text>
</comment>
<accession>A0A972NI83</accession>
<sequence length="357" mass="36964">MKIGLHGAAAPALFVGMMGCAYAQSNVVLYGIVDDALSYSSRTLNSSTGRDAGHQIAMIDGQAFGSRFGMTGVEDFGGGLKASFKLESGINIANGSIGNSNGNLFGRQAWLQLGGNFGSVTAGLQFCPFVLALIESDARGASDFGSLAPIYVDSVLTTGLFNSNAITYSSPTFAGLQGSVMIALGGEAGNFQAARQYSGSLTYDRNGVFANVAFYSGNAGDASTSAPASSTVAFMGRTIGVGYTFSNLTFRAVFVNFKIAGSFDSRVYGGGVSYAATPALTLDAGAWLTRDGNDTSNHSILVATGVRYLLSKRTMLYTQFGYVSNSGKMDTGLSNDGPLYLPSGEIFGANVGITHSF</sequence>
<evidence type="ECO:0000256" key="11">
    <source>
        <dbReference type="SAM" id="SignalP"/>
    </source>
</evidence>
<evidence type="ECO:0000256" key="6">
    <source>
        <dbReference type="ARBA" id="ARBA00022729"/>
    </source>
</evidence>
<evidence type="ECO:0000313" key="13">
    <source>
        <dbReference type="EMBL" id="NPT53838.1"/>
    </source>
</evidence>
<name>A0A972NI83_9BURK</name>
<proteinExistence type="predicted"/>
<dbReference type="PANTHER" id="PTHR34501:SF9">
    <property type="entry name" value="MAJOR OUTER MEMBRANE PROTEIN P.IA"/>
    <property type="match status" value="1"/>
</dbReference>
<dbReference type="GO" id="GO:0015288">
    <property type="term" value="F:porin activity"/>
    <property type="evidence" value="ECO:0007669"/>
    <property type="project" value="UniProtKB-KW"/>
</dbReference>
<evidence type="ECO:0000256" key="4">
    <source>
        <dbReference type="ARBA" id="ARBA00022452"/>
    </source>
</evidence>
<keyword evidence="3" id="KW-0813">Transport</keyword>
<feature type="domain" description="Porin" evidence="12">
    <location>
        <begin position="18"/>
        <end position="327"/>
    </location>
</feature>
<keyword evidence="5" id="KW-0812">Transmembrane</keyword>
<keyword evidence="14" id="KW-1185">Reference proteome</keyword>
<dbReference type="GO" id="GO:0034220">
    <property type="term" value="P:monoatomic ion transmembrane transport"/>
    <property type="evidence" value="ECO:0007669"/>
    <property type="project" value="InterPro"/>
</dbReference>
<evidence type="ECO:0000256" key="3">
    <source>
        <dbReference type="ARBA" id="ARBA00022448"/>
    </source>
</evidence>
<evidence type="ECO:0000256" key="10">
    <source>
        <dbReference type="ARBA" id="ARBA00023237"/>
    </source>
</evidence>
<dbReference type="Gene3D" id="2.40.160.10">
    <property type="entry name" value="Porin"/>
    <property type="match status" value="1"/>
</dbReference>
<dbReference type="PANTHER" id="PTHR34501">
    <property type="entry name" value="PROTEIN YDDL-RELATED"/>
    <property type="match status" value="1"/>
</dbReference>
<dbReference type="PRINTS" id="PR00184">
    <property type="entry name" value="NEISSPPORIN"/>
</dbReference>
<feature type="signal peptide" evidence="11">
    <location>
        <begin position="1"/>
        <end position="23"/>
    </location>
</feature>
<dbReference type="EMBL" id="WOEZ01000020">
    <property type="protein sequence ID" value="NPT53838.1"/>
    <property type="molecule type" value="Genomic_DNA"/>
</dbReference>
<reference evidence="13 14" key="1">
    <citation type="submission" date="2019-11" db="EMBL/GenBank/DDBJ databases">
        <title>Metabolism of dissolved organic matter in forest soils.</title>
        <authorList>
            <person name="Cyle K.T."/>
            <person name="Wilhelm R.C."/>
            <person name="Martinez C.E."/>
        </authorList>
    </citation>
    <scope>NUCLEOTIDE SEQUENCE [LARGE SCALE GENOMIC DNA]</scope>
    <source>
        <strain evidence="13 14">5N</strain>
    </source>
</reference>
<evidence type="ECO:0000256" key="8">
    <source>
        <dbReference type="ARBA" id="ARBA00023114"/>
    </source>
</evidence>
<dbReference type="Proteomes" id="UP000655523">
    <property type="component" value="Unassembled WGS sequence"/>
</dbReference>
<dbReference type="InterPro" id="IPR001702">
    <property type="entry name" value="Porin_Gram-ve"/>
</dbReference>
<protein>
    <submittedName>
        <fullName evidence="13">Porin</fullName>
    </submittedName>
</protein>
<keyword evidence="10" id="KW-0998">Cell outer membrane</keyword>
<evidence type="ECO:0000256" key="7">
    <source>
        <dbReference type="ARBA" id="ARBA00023065"/>
    </source>
</evidence>
<dbReference type="PROSITE" id="PS51257">
    <property type="entry name" value="PROKAR_LIPOPROTEIN"/>
    <property type="match status" value="1"/>
</dbReference>
<comment type="caution">
    <text evidence="13">The sequence shown here is derived from an EMBL/GenBank/DDBJ whole genome shotgun (WGS) entry which is preliminary data.</text>
</comment>
<keyword evidence="7" id="KW-0406">Ion transport</keyword>
<dbReference type="GO" id="GO:0046930">
    <property type="term" value="C:pore complex"/>
    <property type="evidence" value="ECO:0007669"/>
    <property type="project" value="UniProtKB-KW"/>
</dbReference>
<dbReference type="RefSeq" id="WP_172160765.1">
    <property type="nucleotide sequence ID" value="NZ_WOEZ01000020.1"/>
</dbReference>
<comment type="subcellular location">
    <subcellularLocation>
        <location evidence="1">Cell outer membrane</location>
        <topology evidence="1">Multi-pass membrane protein</topology>
    </subcellularLocation>
</comment>
<keyword evidence="4" id="KW-1134">Transmembrane beta strand</keyword>
<dbReference type="GO" id="GO:0009279">
    <property type="term" value="C:cell outer membrane"/>
    <property type="evidence" value="ECO:0007669"/>
    <property type="project" value="UniProtKB-SubCell"/>
</dbReference>
<keyword evidence="9" id="KW-0472">Membrane</keyword>